<name>A0ABU9ATJ3_9BACT</name>
<evidence type="ECO:0000313" key="2">
    <source>
        <dbReference type="Proteomes" id="UP001371305"/>
    </source>
</evidence>
<evidence type="ECO:0008006" key="3">
    <source>
        <dbReference type="Google" id="ProtNLM"/>
    </source>
</evidence>
<sequence>MRHYDSISDSLGDDFWQKFEEACRLIDAHPERSHFDASGWRRASLERFPYHLLFYQELEGSRVMALRHNRQRPEFGLRRK</sequence>
<evidence type="ECO:0000313" key="1">
    <source>
        <dbReference type="EMBL" id="MEK7950873.1"/>
    </source>
</evidence>
<dbReference type="RefSeq" id="WP_341404474.1">
    <property type="nucleotide sequence ID" value="NZ_JBBUKT010000003.1"/>
</dbReference>
<keyword evidence="2" id="KW-1185">Reference proteome</keyword>
<organism evidence="1 2">
    <name type="scientific">Luteolibacter soli</name>
    <dbReference type="NCBI Taxonomy" id="3135280"/>
    <lineage>
        <taxon>Bacteria</taxon>
        <taxon>Pseudomonadati</taxon>
        <taxon>Verrucomicrobiota</taxon>
        <taxon>Verrucomicrobiia</taxon>
        <taxon>Verrucomicrobiales</taxon>
        <taxon>Verrucomicrobiaceae</taxon>
        <taxon>Luteolibacter</taxon>
    </lineage>
</organism>
<dbReference type="Proteomes" id="UP001371305">
    <property type="component" value="Unassembled WGS sequence"/>
</dbReference>
<proteinExistence type="predicted"/>
<protein>
    <recommendedName>
        <fullName evidence="3">Type II toxin-antitoxin system RelE/ParE family toxin</fullName>
    </recommendedName>
</protein>
<accession>A0ABU9ATJ3</accession>
<comment type="caution">
    <text evidence="1">The sequence shown here is derived from an EMBL/GenBank/DDBJ whole genome shotgun (WGS) entry which is preliminary data.</text>
</comment>
<reference evidence="1 2" key="1">
    <citation type="submission" date="2024-04" db="EMBL/GenBank/DDBJ databases">
        <title>Luteolibacter sp. isolated from soil.</title>
        <authorList>
            <person name="An J."/>
        </authorList>
    </citation>
    <scope>NUCLEOTIDE SEQUENCE [LARGE SCALE GENOMIC DNA]</scope>
    <source>
        <strain evidence="1 2">Y139</strain>
    </source>
</reference>
<dbReference type="EMBL" id="JBBUKT010000003">
    <property type="protein sequence ID" value="MEK7950873.1"/>
    <property type="molecule type" value="Genomic_DNA"/>
</dbReference>
<gene>
    <name evidence="1" type="ORF">WKV53_10215</name>
</gene>